<dbReference type="Pfam" id="PF00425">
    <property type="entry name" value="Chorismate_bind"/>
    <property type="match status" value="1"/>
</dbReference>
<name>D4YQG2_9MICO</name>
<feature type="domain" description="Chorismate-utilising enzyme C-terminal" evidence="15">
    <location>
        <begin position="225"/>
        <end position="483"/>
    </location>
</feature>
<keyword evidence="7" id="KW-0028">Amino-acid biosynthesis</keyword>
<sequence length="509" mass="55039">MQITSLSEFTRLGEKHRIVPVYATVLADNETPLSVYRKITRGNPGEFLLESASNGAWSRYSFVGRNPLATITADNNGEVVWLGEVPEGAPTHGDPLEVVQDVLELLHAAPHPSLPPMISSLVGYLGWDIIRRIEKLGPSPLREDPLPELSMSIPGDVVIVDHYTNELTLVANVVNVNGEESGIEAAYQRGVERVERLLEDISAPSDPCLTVHSRPAPEVSYRTAREDYLAAINEAKKRIVDGDIFQVVLGQRFDMDVDATPLDVYRMLRNTNPSQFMYIMNMPGVDGEDFSVIGSSPEALVTVKGSTIVTHPIAGSRPRGTTDAQDAALARELLADEKERAEHLMLVDLARNDLAKVCTPGTVDVVEYMEIERYSTIMHIGSTVTGQLRDGVTGVDVVKATFPAGTLSGAPKPSALRIIDELETVSRNVYGGVVGYMSFAGDLGLAIAIRTGVMRAGRLTVYAGAGIVADSDPDSEFMESKNKAASVLNAAAAANTLESIVRRSQEESE</sequence>
<comment type="cofactor">
    <cofactor evidence="1">
        <name>Mg(2+)</name>
        <dbReference type="ChEBI" id="CHEBI:18420"/>
    </cofactor>
</comment>
<dbReference type="STRING" id="585530.HMPREF0183_2172"/>
<evidence type="ECO:0000256" key="9">
    <source>
        <dbReference type="ARBA" id="ARBA00022822"/>
    </source>
</evidence>
<evidence type="ECO:0000256" key="13">
    <source>
        <dbReference type="ARBA" id="ARBA00025634"/>
    </source>
</evidence>
<evidence type="ECO:0000256" key="3">
    <source>
        <dbReference type="ARBA" id="ARBA00009562"/>
    </source>
</evidence>
<dbReference type="Pfam" id="PF04715">
    <property type="entry name" value="Anth_synt_I_N"/>
    <property type="match status" value="1"/>
</dbReference>
<keyword evidence="10" id="KW-0460">Magnesium</keyword>
<dbReference type="InterPro" id="IPR015890">
    <property type="entry name" value="Chorismate_C"/>
</dbReference>
<organism evidence="17 18">
    <name type="scientific">Brevibacterium mcbrellneri ATCC 49030</name>
    <dbReference type="NCBI Taxonomy" id="585530"/>
    <lineage>
        <taxon>Bacteria</taxon>
        <taxon>Bacillati</taxon>
        <taxon>Actinomycetota</taxon>
        <taxon>Actinomycetes</taxon>
        <taxon>Micrococcales</taxon>
        <taxon>Brevibacteriaceae</taxon>
        <taxon>Brevibacterium</taxon>
    </lineage>
</organism>
<comment type="catalytic activity">
    <reaction evidence="14">
        <text>chorismate + L-glutamine = anthranilate + pyruvate + L-glutamate + H(+)</text>
        <dbReference type="Rhea" id="RHEA:21732"/>
        <dbReference type="ChEBI" id="CHEBI:15361"/>
        <dbReference type="ChEBI" id="CHEBI:15378"/>
        <dbReference type="ChEBI" id="CHEBI:16567"/>
        <dbReference type="ChEBI" id="CHEBI:29748"/>
        <dbReference type="ChEBI" id="CHEBI:29985"/>
        <dbReference type="ChEBI" id="CHEBI:58359"/>
        <dbReference type="EC" id="4.1.3.27"/>
    </reaction>
</comment>
<protein>
    <recommendedName>
        <fullName evidence="6">Anthranilate synthase component 1</fullName>
        <ecNumber evidence="5">4.1.3.27</ecNumber>
    </recommendedName>
</protein>
<evidence type="ECO:0000256" key="5">
    <source>
        <dbReference type="ARBA" id="ARBA00012266"/>
    </source>
</evidence>
<dbReference type="EC" id="4.1.3.27" evidence="5"/>
<comment type="pathway">
    <text evidence="2">Amino-acid biosynthesis; L-tryptophan biosynthesis; L-tryptophan from chorismate: step 1/5.</text>
</comment>
<comment type="function">
    <text evidence="13">Part of a heterotetrameric complex that catalyzes the two-step biosynthesis of anthranilate, an intermediate in the biosynthesis of L-tryptophan. In the first step, the glutamine-binding beta subunit (TrpG) of anthranilate synthase (AS) provides the glutamine amidotransferase activity which generates ammonia as a substrate that, along with chorismate, is used in the second step, catalyzed by the large alpha subunit of AS (TrpE) to produce anthranilate. In the absence of TrpG, TrpE can synthesize anthranilate directly from chorismate and high concentrations of ammonia.</text>
</comment>
<dbReference type="AlphaFoldDB" id="D4YQG2"/>
<dbReference type="GO" id="GO:0046872">
    <property type="term" value="F:metal ion binding"/>
    <property type="evidence" value="ECO:0007669"/>
    <property type="project" value="UniProtKB-KW"/>
</dbReference>
<evidence type="ECO:0000256" key="1">
    <source>
        <dbReference type="ARBA" id="ARBA00001946"/>
    </source>
</evidence>
<dbReference type="Gene3D" id="3.60.120.10">
    <property type="entry name" value="Anthranilate synthase"/>
    <property type="match status" value="1"/>
</dbReference>
<dbReference type="PRINTS" id="PR00095">
    <property type="entry name" value="ANTSNTHASEI"/>
</dbReference>
<dbReference type="eggNOG" id="COG0147">
    <property type="taxonomic scope" value="Bacteria"/>
</dbReference>
<dbReference type="GO" id="GO:0004049">
    <property type="term" value="F:anthranilate synthase activity"/>
    <property type="evidence" value="ECO:0007669"/>
    <property type="project" value="UniProtKB-EC"/>
</dbReference>
<gene>
    <name evidence="17" type="primary">trpE</name>
    <name evidence="17" type="ORF">HMPREF0183_2172</name>
</gene>
<dbReference type="PANTHER" id="PTHR11236">
    <property type="entry name" value="AMINOBENZOATE/ANTHRANILATE SYNTHASE"/>
    <property type="match status" value="1"/>
</dbReference>
<dbReference type="PANTHER" id="PTHR11236:SF46">
    <property type="entry name" value="ANTHRANILATE SYNTHASE COMPONENT 1"/>
    <property type="match status" value="1"/>
</dbReference>
<proteinExistence type="inferred from homology"/>
<comment type="subunit">
    <text evidence="4">Heterotetramer consisting of two non-identical subunits: a beta subunit (TrpG) and a large alpha subunit (TrpE).</text>
</comment>
<keyword evidence="18" id="KW-1185">Reference proteome</keyword>
<keyword evidence="9" id="KW-0822">Tryptophan biosynthesis</keyword>
<evidence type="ECO:0000313" key="17">
    <source>
        <dbReference type="EMBL" id="EFG46547.1"/>
    </source>
</evidence>
<dbReference type="RefSeq" id="WP_005885925.1">
    <property type="nucleotide sequence ID" value="NZ_ADNU01000071.1"/>
</dbReference>
<keyword evidence="12 17" id="KW-0456">Lyase</keyword>
<accession>D4YQG2</accession>
<feature type="domain" description="Anthranilate synthase component I N-terminal" evidence="16">
    <location>
        <begin position="28"/>
        <end position="169"/>
    </location>
</feature>
<evidence type="ECO:0000256" key="6">
    <source>
        <dbReference type="ARBA" id="ARBA00020653"/>
    </source>
</evidence>
<dbReference type="GO" id="GO:0000162">
    <property type="term" value="P:L-tryptophan biosynthetic process"/>
    <property type="evidence" value="ECO:0007669"/>
    <property type="project" value="UniProtKB-KW"/>
</dbReference>
<keyword evidence="8" id="KW-0479">Metal-binding</keyword>
<evidence type="ECO:0000259" key="15">
    <source>
        <dbReference type="Pfam" id="PF00425"/>
    </source>
</evidence>
<dbReference type="InterPro" id="IPR006805">
    <property type="entry name" value="Anth_synth_I_N"/>
</dbReference>
<dbReference type="OrthoDB" id="3518032at2"/>
<dbReference type="SUPFAM" id="SSF56322">
    <property type="entry name" value="ADC synthase"/>
    <property type="match status" value="1"/>
</dbReference>
<dbReference type="Proteomes" id="UP000005714">
    <property type="component" value="Unassembled WGS sequence"/>
</dbReference>
<evidence type="ECO:0000256" key="10">
    <source>
        <dbReference type="ARBA" id="ARBA00022842"/>
    </source>
</evidence>
<comment type="caution">
    <text evidence="17">The sequence shown here is derived from an EMBL/GenBank/DDBJ whole genome shotgun (WGS) entry which is preliminary data.</text>
</comment>
<evidence type="ECO:0000259" key="16">
    <source>
        <dbReference type="Pfam" id="PF04715"/>
    </source>
</evidence>
<dbReference type="EMBL" id="ADNU01000071">
    <property type="protein sequence ID" value="EFG46547.1"/>
    <property type="molecule type" value="Genomic_DNA"/>
</dbReference>
<evidence type="ECO:0000313" key="18">
    <source>
        <dbReference type="Proteomes" id="UP000005714"/>
    </source>
</evidence>
<evidence type="ECO:0000256" key="8">
    <source>
        <dbReference type="ARBA" id="ARBA00022723"/>
    </source>
</evidence>
<evidence type="ECO:0000256" key="12">
    <source>
        <dbReference type="ARBA" id="ARBA00023239"/>
    </source>
</evidence>
<dbReference type="InterPro" id="IPR005801">
    <property type="entry name" value="ADC_synthase"/>
</dbReference>
<evidence type="ECO:0000256" key="11">
    <source>
        <dbReference type="ARBA" id="ARBA00023141"/>
    </source>
</evidence>
<dbReference type="InterPro" id="IPR019999">
    <property type="entry name" value="Anth_synth_I-like"/>
</dbReference>
<evidence type="ECO:0000256" key="4">
    <source>
        <dbReference type="ARBA" id="ARBA00011575"/>
    </source>
</evidence>
<evidence type="ECO:0000256" key="2">
    <source>
        <dbReference type="ARBA" id="ARBA00004873"/>
    </source>
</evidence>
<evidence type="ECO:0000256" key="14">
    <source>
        <dbReference type="ARBA" id="ARBA00047683"/>
    </source>
</evidence>
<evidence type="ECO:0000256" key="7">
    <source>
        <dbReference type="ARBA" id="ARBA00022605"/>
    </source>
</evidence>
<keyword evidence="11" id="KW-0057">Aromatic amino acid biosynthesis</keyword>
<reference evidence="17 18" key="1">
    <citation type="submission" date="2010-04" db="EMBL/GenBank/DDBJ databases">
        <authorList>
            <person name="Qin X."/>
            <person name="Bachman B."/>
            <person name="Battles P."/>
            <person name="Bell A."/>
            <person name="Bess C."/>
            <person name="Bickham C."/>
            <person name="Chaboub L."/>
            <person name="Chen D."/>
            <person name="Coyle M."/>
            <person name="Deiros D.R."/>
            <person name="Dinh H."/>
            <person name="Forbes L."/>
            <person name="Fowler G."/>
            <person name="Francisco L."/>
            <person name="Fu Q."/>
            <person name="Gubbala S."/>
            <person name="Hale W."/>
            <person name="Han Y."/>
            <person name="Hemphill L."/>
            <person name="Highlander S.K."/>
            <person name="Hirani K."/>
            <person name="Hogues M."/>
            <person name="Jackson L."/>
            <person name="Jakkamsetti A."/>
            <person name="Javaid M."/>
            <person name="Jiang H."/>
            <person name="Korchina V."/>
            <person name="Kovar C."/>
            <person name="Lara F."/>
            <person name="Lee S."/>
            <person name="Mata R."/>
            <person name="Mathew T."/>
            <person name="Moen C."/>
            <person name="Morales K."/>
            <person name="Munidasa M."/>
            <person name="Nazareth L."/>
            <person name="Ngo R."/>
            <person name="Nguyen L."/>
            <person name="Okwuonu G."/>
            <person name="Ongeri F."/>
            <person name="Patil S."/>
            <person name="Petrosino J."/>
            <person name="Pham C."/>
            <person name="Pham P."/>
            <person name="Pu L.-L."/>
            <person name="Puazo M."/>
            <person name="Raj R."/>
            <person name="Reid J."/>
            <person name="Rouhana J."/>
            <person name="Saada N."/>
            <person name="Shang Y."/>
            <person name="Simmons D."/>
            <person name="Thornton R."/>
            <person name="Warren J."/>
            <person name="Weissenberger G."/>
            <person name="Zhang J."/>
            <person name="Zhang L."/>
            <person name="Zhou C."/>
            <person name="Zhu D."/>
            <person name="Muzny D."/>
            <person name="Worley K."/>
            <person name="Gibbs R."/>
        </authorList>
    </citation>
    <scope>NUCLEOTIDE SEQUENCE [LARGE SCALE GENOMIC DNA]</scope>
    <source>
        <strain evidence="17 18">ATCC 49030</strain>
    </source>
</reference>
<comment type="similarity">
    <text evidence="3">Belongs to the anthranilate synthase component I family.</text>
</comment>